<feature type="chain" id="PRO_5025397291" evidence="6">
    <location>
        <begin position="25"/>
        <end position="331"/>
    </location>
</feature>
<keyword evidence="8" id="KW-0223">Dioxygenase</keyword>
<evidence type="ECO:0000256" key="1">
    <source>
        <dbReference type="ARBA" id="ARBA00001947"/>
    </source>
</evidence>
<dbReference type="PANTHER" id="PTHR30096:SF0">
    <property type="entry name" value="4,5-DOPA DIOXYGENASE EXTRADIOL-LIKE PROTEIN"/>
    <property type="match status" value="1"/>
</dbReference>
<protein>
    <submittedName>
        <fullName evidence="8">Extradiol ring-cleavage dioxygenase, class III enzyme, subunit B</fullName>
    </submittedName>
</protein>
<accession>A0A6A7B222</accession>
<name>A0A6A7B222_9PLEO</name>
<comment type="cofactor">
    <cofactor evidence="1">
        <name>Zn(2+)</name>
        <dbReference type="ChEBI" id="CHEBI:29105"/>
    </cofactor>
</comment>
<dbReference type="GO" id="GO:0008270">
    <property type="term" value="F:zinc ion binding"/>
    <property type="evidence" value="ECO:0007669"/>
    <property type="project" value="InterPro"/>
</dbReference>
<keyword evidence="6" id="KW-0732">Signal</keyword>
<evidence type="ECO:0000259" key="7">
    <source>
        <dbReference type="Pfam" id="PF02900"/>
    </source>
</evidence>
<dbReference type="InterPro" id="IPR004183">
    <property type="entry name" value="Xdiol_dOase_suB"/>
</dbReference>
<evidence type="ECO:0000256" key="2">
    <source>
        <dbReference type="ARBA" id="ARBA00007581"/>
    </source>
</evidence>
<dbReference type="Pfam" id="PF02900">
    <property type="entry name" value="LigB"/>
    <property type="match status" value="1"/>
</dbReference>
<feature type="domain" description="Extradiol ring-cleavage dioxygenase class III enzyme subunit B" evidence="7">
    <location>
        <begin position="74"/>
        <end position="305"/>
    </location>
</feature>
<dbReference type="GO" id="GO:0016702">
    <property type="term" value="F:oxidoreductase activity, acting on single donors with incorporation of molecular oxygen, incorporation of two atoms of oxygen"/>
    <property type="evidence" value="ECO:0007669"/>
    <property type="project" value="UniProtKB-ARBA"/>
</dbReference>
<keyword evidence="3" id="KW-0479">Metal-binding</keyword>
<keyword evidence="4" id="KW-0862">Zinc</keyword>
<sequence>MRLAYTCSLLATVLTVQRLPLASAVLSLSNTTFNPLQGIQQFPLSSYAGNMTRLAPVISVSHGGGPMPLLGDPSHAQITKSLQAKVPKILKLGTPDAPKAIVLVTAHWSTNKVTVSSGSRHSLLYDYYGFPPESYKIKHDAPGSPEVAGMVEKALKDAGLECEKDPERQWDHGVFVPMKLIDPSASIPIVQLSVLSSESPSQSFAIGRALSTLRSQNIAIIGSGFATFHNLRLMFSGESSTPDFKKQNIAWSNAVTDGAMTDDEQQRQEKFEAWRSWPASYTMHPRGGAEHFLPLIVCAGAAGKTQGRSYADDFGGLDMWSYYWDEEGARF</sequence>
<dbReference type="PANTHER" id="PTHR30096">
    <property type="entry name" value="4,5-DOPA DIOXYGENASE EXTRADIOL-LIKE PROTEIN"/>
    <property type="match status" value="1"/>
</dbReference>
<reference evidence="8" key="1">
    <citation type="submission" date="2020-01" db="EMBL/GenBank/DDBJ databases">
        <authorList>
            <consortium name="DOE Joint Genome Institute"/>
            <person name="Haridas S."/>
            <person name="Albert R."/>
            <person name="Binder M."/>
            <person name="Bloem J."/>
            <person name="Labutti K."/>
            <person name="Salamov A."/>
            <person name="Andreopoulos B."/>
            <person name="Baker S.E."/>
            <person name="Barry K."/>
            <person name="Bills G."/>
            <person name="Bluhm B.H."/>
            <person name="Cannon C."/>
            <person name="Castanera R."/>
            <person name="Culley D.E."/>
            <person name="Daum C."/>
            <person name="Ezra D."/>
            <person name="Gonzalez J.B."/>
            <person name="Henrissat B."/>
            <person name="Kuo A."/>
            <person name="Liang C."/>
            <person name="Lipzen A."/>
            <person name="Lutzoni F."/>
            <person name="Magnuson J."/>
            <person name="Mondo S."/>
            <person name="Nolan M."/>
            <person name="Ohm R."/>
            <person name="Pangilinan J."/>
            <person name="Park H.-J."/>
            <person name="Ramirez L."/>
            <person name="Alfaro M."/>
            <person name="Sun H."/>
            <person name="Tritt A."/>
            <person name="Yoshinaga Y."/>
            <person name="Zwiers L.-H."/>
            <person name="Turgeon B.G."/>
            <person name="Goodwin S.B."/>
            <person name="Spatafora J.W."/>
            <person name="Crous P.W."/>
            <person name="Grigoriev I.V."/>
        </authorList>
    </citation>
    <scope>NUCLEOTIDE SEQUENCE</scope>
    <source>
        <strain evidence="8">IPT5</strain>
    </source>
</reference>
<evidence type="ECO:0000313" key="8">
    <source>
        <dbReference type="EMBL" id="KAF2849194.1"/>
    </source>
</evidence>
<evidence type="ECO:0000256" key="6">
    <source>
        <dbReference type="SAM" id="SignalP"/>
    </source>
</evidence>
<evidence type="ECO:0000256" key="4">
    <source>
        <dbReference type="ARBA" id="ARBA00022833"/>
    </source>
</evidence>
<dbReference type="EMBL" id="MU006313">
    <property type="protein sequence ID" value="KAF2849194.1"/>
    <property type="molecule type" value="Genomic_DNA"/>
</dbReference>
<keyword evidence="5" id="KW-0560">Oxidoreductase</keyword>
<dbReference type="GO" id="GO:0008198">
    <property type="term" value="F:ferrous iron binding"/>
    <property type="evidence" value="ECO:0007669"/>
    <property type="project" value="InterPro"/>
</dbReference>
<dbReference type="AlphaFoldDB" id="A0A6A7B222"/>
<dbReference type="CDD" id="cd07363">
    <property type="entry name" value="45_DOPA_Dioxygenase"/>
    <property type="match status" value="1"/>
</dbReference>
<organism evidence="8 9">
    <name type="scientific">Plenodomus tracheiphilus IPT5</name>
    <dbReference type="NCBI Taxonomy" id="1408161"/>
    <lineage>
        <taxon>Eukaryota</taxon>
        <taxon>Fungi</taxon>
        <taxon>Dikarya</taxon>
        <taxon>Ascomycota</taxon>
        <taxon>Pezizomycotina</taxon>
        <taxon>Dothideomycetes</taxon>
        <taxon>Pleosporomycetidae</taxon>
        <taxon>Pleosporales</taxon>
        <taxon>Pleosporineae</taxon>
        <taxon>Leptosphaeriaceae</taxon>
        <taxon>Plenodomus</taxon>
    </lineage>
</organism>
<gene>
    <name evidence="8" type="ORF">T440DRAFT_469609</name>
</gene>
<dbReference type="SUPFAM" id="SSF53213">
    <property type="entry name" value="LigB-like"/>
    <property type="match status" value="1"/>
</dbReference>
<dbReference type="InterPro" id="IPR014436">
    <property type="entry name" value="Extradiol_dOase_DODA"/>
</dbReference>
<feature type="signal peptide" evidence="6">
    <location>
        <begin position="1"/>
        <end position="24"/>
    </location>
</feature>
<dbReference type="Proteomes" id="UP000799423">
    <property type="component" value="Unassembled WGS sequence"/>
</dbReference>
<evidence type="ECO:0000256" key="5">
    <source>
        <dbReference type="ARBA" id="ARBA00023002"/>
    </source>
</evidence>
<proteinExistence type="inferred from homology"/>
<evidence type="ECO:0000256" key="3">
    <source>
        <dbReference type="ARBA" id="ARBA00022723"/>
    </source>
</evidence>
<dbReference type="OrthoDB" id="7396853at2759"/>
<dbReference type="Gene3D" id="3.40.830.10">
    <property type="entry name" value="LigB-like"/>
    <property type="match status" value="1"/>
</dbReference>
<keyword evidence="9" id="KW-1185">Reference proteome</keyword>
<evidence type="ECO:0000313" key="9">
    <source>
        <dbReference type="Proteomes" id="UP000799423"/>
    </source>
</evidence>
<comment type="similarity">
    <text evidence="2">Belongs to the DODA-type extradiol aromatic ring-opening dioxygenase family.</text>
</comment>